<name>A0A0C2IDP5_THEKT</name>
<dbReference type="PROSITE" id="PS50853">
    <property type="entry name" value="FN3"/>
    <property type="match status" value="1"/>
</dbReference>
<dbReference type="InterPro" id="IPR013783">
    <property type="entry name" value="Ig-like_fold"/>
</dbReference>
<dbReference type="AlphaFoldDB" id="A0A0C2IDP5"/>
<dbReference type="Gene3D" id="2.60.40.10">
    <property type="entry name" value="Immunoglobulins"/>
    <property type="match status" value="1"/>
</dbReference>
<feature type="domain" description="Fibronectin type-III" evidence="1">
    <location>
        <begin position="32"/>
        <end position="160"/>
    </location>
</feature>
<dbReference type="OrthoDB" id="6138780at2759"/>
<accession>A0A0C2IDP5</accession>
<keyword evidence="3" id="KW-1185">Reference proteome</keyword>
<evidence type="ECO:0000313" key="3">
    <source>
        <dbReference type="Proteomes" id="UP000031668"/>
    </source>
</evidence>
<organism evidence="2 3">
    <name type="scientific">Thelohanellus kitauei</name>
    <name type="common">Myxosporean</name>
    <dbReference type="NCBI Taxonomy" id="669202"/>
    <lineage>
        <taxon>Eukaryota</taxon>
        <taxon>Metazoa</taxon>
        <taxon>Cnidaria</taxon>
        <taxon>Myxozoa</taxon>
        <taxon>Myxosporea</taxon>
        <taxon>Bivalvulida</taxon>
        <taxon>Platysporina</taxon>
        <taxon>Myxobolidae</taxon>
        <taxon>Thelohanellus</taxon>
    </lineage>
</organism>
<evidence type="ECO:0000259" key="1">
    <source>
        <dbReference type="PROSITE" id="PS50853"/>
    </source>
</evidence>
<comment type="caution">
    <text evidence="2">The sequence shown here is derived from an EMBL/GenBank/DDBJ whole genome shotgun (WGS) entry which is preliminary data.</text>
</comment>
<sequence>MYRNKRAVNDQFRIDCDPSFTYEVANLDPLDPPVNLEILNVTDNEVLIKWNKPSLESGNPGDLVIYRIEYLKYDLKSNNMQSIDDIYSGRTVNDGTASKVSELNLKQVEGTSWIPMNTTSEKVALYNLNPNSLYLVRVRAFNGASYSEPSPEISFKTLSPRLV</sequence>
<protein>
    <recommendedName>
        <fullName evidence="1">Fibronectin type-III domain-containing protein</fullName>
    </recommendedName>
</protein>
<dbReference type="CDD" id="cd00063">
    <property type="entry name" value="FN3"/>
    <property type="match status" value="1"/>
</dbReference>
<reference evidence="2 3" key="1">
    <citation type="journal article" date="2014" name="Genome Biol. Evol.">
        <title>The genome of the myxosporean Thelohanellus kitauei shows adaptations to nutrient acquisition within its fish host.</title>
        <authorList>
            <person name="Yang Y."/>
            <person name="Xiong J."/>
            <person name="Zhou Z."/>
            <person name="Huo F."/>
            <person name="Miao W."/>
            <person name="Ran C."/>
            <person name="Liu Y."/>
            <person name="Zhang J."/>
            <person name="Feng J."/>
            <person name="Wang M."/>
            <person name="Wang M."/>
            <person name="Wang L."/>
            <person name="Yao B."/>
        </authorList>
    </citation>
    <scope>NUCLEOTIDE SEQUENCE [LARGE SCALE GENOMIC DNA]</scope>
    <source>
        <strain evidence="2">Wuqing</strain>
    </source>
</reference>
<evidence type="ECO:0000313" key="2">
    <source>
        <dbReference type="EMBL" id="KII63438.1"/>
    </source>
</evidence>
<dbReference type="Proteomes" id="UP000031668">
    <property type="component" value="Unassembled WGS sequence"/>
</dbReference>
<proteinExistence type="predicted"/>
<gene>
    <name evidence="2" type="ORF">RF11_02247</name>
</gene>
<dbReference type="InterPro" id="IPR003961">
    <property type="entry name" value="FN3_dom"/>
</dbReference>
<dbReference type="SUPFAM" id="SSF49265">
    <property type="entry name" value="Fibronectin type III"/>
    <property type="match status" value="1"/>
</dbReference>
<dbReference type="SMART" id="SM00060">
    <property type="entry name" value="FN3"/>
    <property type="match status" value="1"/>
</dbReference>
<dbReference type="EMBL" id="JWZT01004669">
    <property type="protein sequence ID" value="KII63438.1"/>
    <property type="molecule type" value="Genomic_DNA"/>
</dbReference>
<dbReference type="Pfam" id="PF00041">
    <property type="entry name" value="fn3"/>
    <property type="match status" value="1"/>
</dbReference>
<dbReference type="InterPro" id="IPR036116">
    <property type="entry name" value="FN3_sf"/>
</dbReference>